<protein>
    <submittedName>
        <fullName evidence="1">Unnamed protein product</fullName>
    </submittedName>
</protein>
<reference evidence="1" key="1">
    <citation type="submission" date="2023-04" db="EMBL/GenBank/DDBJ databases">
        <title>Candida boidinii NBRC 1967.</title>
        <authorList>
            <person name="Ichikawa N."/>
            <person name="Sato H."/>
            <person name="Tonouchi N."/>
        </authorList>
    </citation>
    <scope>NUCLEOTIDE SEQUENCE</scope>
    <source>
        <strain evidence="1">NBRC 1967</strain>
    </source>
</reference>
<sequence>MPSRNSVNRPKDNLNRIRKAQNLAKKRVRRGTTPRSTERTSVVLPSTSIALYTGGDSSDSSIGITNKTISKKTAKKIERNRKYAILRNGGKNAKKLLIDIQAKKESSMDIDGTEESSNANSNSKRSKSDLVREALWSVIEDVATNNYNVDVNGEGTTLGGPFF</sequence>
<name>A0ACB5TYI9_CANBO</name>
<comment type="caution">
    <text evidence="1">The sequence shown here is derived from an EMBL/GenBank/DDBJ whole genome shotgun (WGS) entry which is preliminary data.</text>
</comment>
<organism evidence="1 2">
    <name type="scientific">Candida boidinii</name>
    <name type="common">Yeast</name>
    <dbReference type="NCBI Taxonomy" id="5477"/>
    <lineage>
        <taxon>Eukaryota</taxon>
        <taxon>Fungi</taxon>
        <taxon>Dikarya</taxon>
        <taxon>Ascomycota</taxon>
        <taxon>Saccharomycotina</taxon>
        <taxon>Pichiomycetes</taxon>
        <taxon>Pichiales</taxon>
        <taxon>Pichiaceae</taxon>
        <taxon>Ogataea</taxon>
        <taxon>Ogataea/Candida clade</taxon>
    </lineage>
</organism>
<dbReference type="Proteomes" id="UP001165101">
    <property type="component" value="Unassembled WGS sequence"/>
</dbReference>
<dbReference type="EMBL" id="BSXV01003265">
    <property type="protein sequence ID" value="GME97947.1"/>
    <property type="molecule type" value="Genomic_DNA"/>
</dbReference>
<keyword evidence="2" id="KW-1185">Reference proteome</keyword>
<evidence type="ECO:0000313" key="1">
    <source>
        <dbReference type="EMBL" id="GME97947.1"/>
    </source>
</evidence>
<gene>
    <name evidence="1" type="ORF">Cboi01_000477900</name>
</gene>
<evidence type="ECO:0000313" key="2">
    <source>
        <dbReference type="Proteomes" id="UP001165101"/>
    </source>
</evidence>
<accession>A0ACB5TYI9</accession>
<proteinExistence type="predicted"/>